<evidence type="ECO:0000256" key="9">
    <source>
        <dbReference type="ARBA" id="ARBA00022884"/>
    </source>
</evidence>
<dbReference type="GO" id="GO:1990904">
    <property type="term" value="C:ribonucleoprotein complex"/>
    <property type="evidence" value="ECO:0007669"/>
    <property type="project" value="UniProtKB-KW"/>
</dbReference>
<dbReference type="FunFam" id="3.30.70.330:FF:000423">
    <property type="entry name" value="Ribonucleoprotein A, chloroplastic"/>
    <property type="match status" value="1"/>
</dbReference>
<dbReference type="GO" id="GO:0009507">
    <property type="term" value="C:chloroplast"/>
    <property type="evidence" value="ECO:0007669"/>
    <property type="project" value="UniProtKB-SubCell"/>
</dbReference>
<dbReference type="CDD" id="cd00030">
    <property type="entry name" value="C2"/>
    <property type="match status" value="2"/>
</dbReference>
<dbReference type="GO" id="GO:0006397">
    <property type="term" value="P:mRNA processing"/>
    <property type="evidence" value="ECO:0007669"/>
    <property type="project" value="UniProtKB-KW"/>
</dbReference>
<dbReference type="AlphaFoldDB" id="A0A4Y1RNZ3"/>
<comment type="subcellular location">
    <subcellularLocation>
        <location evidence="2">Membrane</location>
    </subcellularLocation>
    <subcellularLocation>
        <location evidence="1">Plastid</location>
        <location evidence="1">Chloroplast</location>
    </subcellularLocation>
</comment>
<keyword evidence="11" id="KW-0445">Lipid transport</keyword>
<keyword evidence="3" id="KW-0813">Transport</keyword>
<dbReference type="SUPFAM" id="SSF54928">
    <property type="entry name" value="RNA-binding domain, RBD"/>
    <property type="match status" value="2"/>
</dbReference>
<feature type="domain" description="RRM" evidence="18">
    <location>
        <begin position="663"/>
        <end position="741"/>
    </location>
</feature>
<evidence type="ECO:0000256" key="3">
    <source>
        <dbReference type="ARBA" id="ARBA00022448"/>
    </source>
</evidence>
<dbReference type="SUPFAM" id="SSF49562">
    <property type="entry name" value="C2 domain (Calcium/lipid-binding domain, CaLB)"/>
    <property type="match status" value="2"/>
</dbReference>
<proteinExistence type="predicted"/>
<accession>A0A4Y1RNZ3</accession>
<keyword evidence="12" id="KW-0446">Lipid-binding</keyword>
<feature type="region of interest" description="Disordered" evidence="16">
    <location>
        <begin position="738"/>
        <end position="758"/>
    </location>
</feature>
<dbReference type="InterPro" id="IPR012677">
    <property type="entry name" value="Nucleotide-bd_a/b_plait_sf"/>
</dbReference>
<dbReference type="InterPro" id="IPR048289">
    <property type="entry name" value="RRM2_NsCP33-like"/>
</dbReference>
<dbReference type="GO" id="GO:0016020">
    <property type="term" value="C:membrane"/>
    <property type="evidence" value="ECO:0007669"/>
    <property type="project" value="UniProtKB-SubCell"/>
</dbReference>
<evidence type="ECO:0000256" key="10">
    <source>
        <dbReference type="ARBA" id="ARBA00022946"/>
    </source>
</evidence>
<dbReference type="EMBL" id="AP019302">
    <property type="protein sequence ID" value="BBH05990.1"/>
    <property type="molecule type" value="Genomic_DNA"/>
</dbReference>
<dbReference type="PROSITE" id="PS50004">
    <property type="entry name" value="C2"/>
    <property type="match status" value="2"/>
</dbReference>
<evidence type="ECO:0000256" key="15">
    <source>
        <dbReference type="PROSITE-ProRule" id="PRU00176"/>
    </source>
</evidence>
<evidence type="ECO:0000313" key="20">
    <source>
        <dbReference type="EMBL" id="BBH05990.1"/>
    </source>
</evidence>
<dbReference type="InterPro" id="IPR035892">
    <property type="entry name" value="C2_domain_sf"/>
</dbReference>
<keyword evidence="8" id="KW-0677">Repeat</keyword>
<dbReference type="Gene3D" id="3.30.70.330">
    <property type="match status" value="2"/>
</dbReference>
<dbReference type="Pfam" id="PF00168">
    <property type="entry name" value="C2"/>
    <property type="match status" value="2"/>
</dbReference>
<evidence type="ECO:0000256" key="6">
    <source>
        <dbReference type="ARBA" id="ARBA00022640"/>
    </source>
</evidence>
<dbReference type="GO" id="GO:0003723">
    <property type="term" value="F:RNA binding"/>
    <property type="evidence" value="ECO:0007669"/>
    <property type="project" value="UniProtKB-UniRule"/>
</dbReference>
<keyword evidence="5" id="KW-0597">Phosphoprotein</keyword>
<keyword evidence="13" id="KW-0472">Membrane</keyword>
<evidence type="ECO:0000256" key="4">
    <source>
        <dbReference type="ARBA" id="ARBA00022528"/>
    </source>
</evidence>
<dbReference type="CDD" id="cd21608">
    <property type="entry name" value="RRM2_NsCP33_like"/>
    <property type="match status" value="1"/>
</dbReference>
<evidence type="ECO:0000256" key="11">
    <source>
        <dbReference type="ARBA" id="ARBA00023055"/>
    </source>
</evidence>
<evidence type="ECO:0000256" key="8">
    <source>
        <dbReference type="ARBA" id="ARBA00022737"/>
    </source>
</evidence>
<dbReference type="InterPro" id="IPR000008">
    <property type="entry name" value="C2_dom"/>
</dbReference>
<dbReference type="GO" id="GO:0006869">
    <property type="term" value="P:lipid transport"/>
    <property type="evidence" value="ECO:0007669"/>
    <property type="project" value="UniProtKB-KW"/>
</dbReference>
<dbReference type="InterPro" id="IPR035979">
    <property type="entry name" value="RBD_domain_sf"/>
</dbReference>
<gene>
    <name evidence="20" type="ORF">Prudu_017533</name>
</gene>
<evidence type="ECO:0000256" key="5">
    <source>
        <dbReference type="ARBA" id="ARBA00022553"/>
    </source>
</evidence>
<dbReference type="PANTHER" id="PTHR10774:SF217">
    <property type="entry name" value="OS06G0685300 PROTEIN"/>
    <property type="match status" value="1"/>
</dbReference>
<keyword evidence="7" id="KW-0507">mRNA processing</keyword>
<feature type="domain" description="SMP-LTD" evidence="19">
    <location>
        <begin position="32"/>
        <end position="243"/>
    </location>
</feature>
<feature type="domain" description="C2" evidence="17">
    <location>
        <begin position="234"/>
        <end position="358"/>
    </location>
</feature>
<evidence type="ECO:0000256" key="12">
    <source>
        <dbReference type="ARBA" id="ARBA00023121"/>
    </source>
</evidence>
<keyword evidence="10" id="KW-0809">Transit peptide</keyword>
<evidence type="ECO:0000256" key="14">
    <source>
        <dbReference type="ARBA" id="ARBA00023274"/>
    </source>
</evidence>
<dbReference type="InterPro" id="IPR031468">
    <property type="entry name" value="SMP_LBD"/>
</dbReference>
<dbReference type="Pfam" id="PF00076">
    <property type="entry name" value="RRM_1"/>
    <property type="match status" value="2"/>
</dbReference>
<evidence type="ECO:0000256" key="16">
    <source>
        <dbReference type="SAM" id="MobiDB-lite"/>
    </source>
</evidence>
<dbReference type="InterPro" id="IPR045050">
    <property type="entry name" value="Synaptotagmin_plant"/>
</dbReference>
<dbReference type="Gene3D" id="2.60.40.150">
    <property type="entry name" value="C2 domain"/>
    <property type="match status" value="2"/>
</dbReference>
<feature type="domain" description="RRM" evidence="18">
    <location>
        <begin position="762"/>
        <end position="840"/>
    </location>
</feature>
<keyword evidence="14" id="KW-0687">Ribonucleoprotein</keyword>
<name>A0A4Y1RNZ3_PRUDU</name>
<evidence type="ECO:0000259" key="18">
    <source>
        <dbReference type="PROSITE" id="PS50102"/>
    </source>
</evidence>
<dbReference type="InterPro" id="IPR000504">
    <property type="entry name" value="RRM_dom"/>
</dbReference>
<dbReference type="GO" id="GO:0005783">
    <property type="term" value="C:endoplasmic reticulum"/>
    <property type="evidence" value="ECO:0007669"/>
    <property type="project" value="TreeGrafter"/>
</dbReference>
<dbReference type="PRINTS" id="PR00360">
    <property type="entry name" value="C2DOMAIN"/>
</dbReference>
<evidence type="ECO:0000256" key="1">
    <source>
        <dbReference type="ARBA" id="ARBA00004229"/>
    </source>
</evidence>
<evidence type="ECO:0000256" key="7">
    <source>
        <dbReference type="ARBA" id="ARBA00022664"/>
    </source>
</evidence>
<dbReference type="PROSITE" id="PS51847">
    <property type="entry name" value="SMP"/>
    <property type="match status" value="1"/>
</dbReference>
<organism evidence="20">
    <name type="scientific">Prunus dulcis</name>
    <name type="common">Almond</name>
    <name type="synonym">Amygdalus dulcis</name>
    <dbReference type="NCBI Taxonomy" id="3755"/>
    <lineage>
        <taxon>Eukaryota</taxon>
        <taxon>Viridiplantae</taxon>
        <taxon>Streptophyta</taxon>
        <taxon>Embryophyta</taxon>
        <taxon>Tracheophyta</taxon>
        <taxon>Spermatophyta</taxon>
        <taxon>Magnoliopsida</taxon>
        <taxon>eudicotyledons</taxon>
        <taxon>Gunneridae</taxon>
        <taxon>Pentapetalae</taxon>
        <taxon>rosids</taxon>
        <taxon>fabids</taxon>
        <taxon>Rosales</taxon>
        <taxon>Rosaceae</taxon>
        <taxon>Amygdaloideae</taxon>
        <taxon>Amygdaleae</taxon>
        <taxon>Prunus</taxon>
    </lineage>
</organism>
<keyword evidence="9 15" id="KW-0694">RNA-binding</keyword>
<evidence type="ECO:0000259" key="17">
    <source>
        <dbReference type="PROSITE" id="PS50004"/>
    </source>
</evidence>
<protein>
    <submittedName>
        <fullName evidence="20">Calcium-dependent lipid-binding family protein</fullName>
    </submittedName>
</protein>
<evidence type="ECO:0000256" key="2">
    <source>
        <dbReference type="ARBA" id="ARBA00004370"/>
    </source>
</evidence>
<dbReference type="PROSITE" id="PS50102">
    <property type="entry name" value="RRM"/>
    <property type="match status" value="2"/>
</dbReference>
<feature type="domain" description="C2" evidence="17">
    <location>
        <begin position="411"/>
        <end position="528"/>
    </location>
</feature>
<dbReference type="FunFam" id="2.60.40.150:FF:000102">
    <property type="entry name" value="Synaptotagmin-2 isoform A"/>
    <property type="match status" value="1"/>
</dbReference>
<keyword evidence="6" id="KW-0934">Plastid</keyword>
<dbReference type="PANTHER" id="PTHR10774">
    <property type="entry name" value="EXTENDED SYNAPTOTAGMIN-RELATED"/>
    <property type="match status" value="1"/>
</dbReference>
<dbReference type="GO" id="GO:0009409">
    <property type="term" value="P:response to cold"/>
    <property type="evidence" value="ECO:0007669"/>
    <property type="project" value="UniProtKB-ARBA"/>
</dbReference>
<dbReference type="SMART" id="SM00239">
    <property type="entry name" value="C2"/>
    <property type="match status" value="2"/>
</dbReference>
<dbReference type="CDD" id="cd21677">
    <property type="entry name" value="SMP_SYT"/>
    <property type="match status" value="1"/>
</dbReference>
<evidence type="ECO:0000259" key="19">
    <source>
        <dbReference type="PROSITE" id="PS51847"/>
    </source>
</evidence>
<evidence type="ECO:0000256" key="13">
    <source>
        <dbReference type="ARBA" id="ARBA00023136"/>
    </source>
</evidence>
<keyword evidence="4" id="KW-0150">Chloroplast</keyword>
<sequence length="914" mass="101385">MEDPIIKPLNEIDTGSLIDLLHEIPPWVKHPDYERIDWFNKALYDMWPYLDKAICGIIRSTAKPIFAEYIGQYQIKSIEFETLTLGSLPPTVYGKLYCVGNVDRLQQLLCCIKFLNTRNINLSMRVHESNENELVFEPAIRWAGNPHITLVLKLLSFRISAQLVDVQIFAAPRIILRPLVPSFPCFANITATLIDKPHVDFGLKIQGGDVMAIPGLYQFVQEFIRRQVASLYLWPQTLEIPILDGSLSGAIKKPVGILHVKVVRALKLLKMDIIGTSDPYVKIKLSGERLPSKKTTIKMRNLNPEWNENFKLTVKDPQSQVLQFHLYDWEQIGTHDFLGMQIVPLKVLAPLEKKELTLDLVKNTNPYDPQNKKGRGQLVVELTYNPFIDDNAKYSGPLDANVAGENIGRSRKASIDFSCLSSLEAAGLLSVTVQGAEGVGGKNHTNPNPYCLVSFGSETKITKMLRKTQRPSWNEEFQFVLEEASLKDKIHIEVKSKRRFGFRRYESLGYIEISFSDVVHNGRIRGKGISVTQNIQNFFINPESPKSSKPLLFSVTLSVKEAKKIKAKATMTASTASLALPSLSPKTLALYTPKPTSVPFYSVSSSSLTLGCKPISISASFLNSGRFQSASSRFVRNVAVSSEFEQDEEVLSDDGEASFAPDLKLFVGNLPFSVDSAQLAGLFESAGNVEMVEVIYDKTTGRSRGFGFVTMSSVQEAEGAARQLNGYELDGRALRVNYGPPPPRSEDSFRGARGGGGSDSSNRLYVGNLAWGVDNLALENLFSEQGKVLEAKVVYDRDSGRSRGFGFVTYGTADEMNSAIESLDGVDLNGRSIRVTAAEPRPRRQLVGYSLFPLLFVKNSKIMLPCATVGFASGGSDGEMYSQVTLKLIEYLAFKARVQILLFPYSPLLQAMLG</sequence>
<dbReference type="GO" id="GO:0008289">
    <property type="term" value="F:lipid binding"/>
    <property type="evidence" value="ECO:0007669"/>
    <property type="project" value="UniProtKB-KW"/>
</dbReference>
<reference evidence="20" key="1">
    <citation type="journal article" date="2019" name="Science">
        <title>Mutation of a bHLH transcription factor allowed almond domestication.</title>
        <authorList>
            <person name="Sanchez-Perez R."/>
            <person name="Pavan S."/>
            <person name="Mazzeo R."/>
            <person name="Moldovan C."/>
            <person name="Aiese Cigliano R."/>
            <person name="Del Cueto J."/>
            <person name="Ricciardi F."/>
            <person name="Lotti C."/>
            <person name="Ricciardi L."/>
            <person name="Dicenta F."/>
            <person name="Lopez-Marques R.L."/>
            <person name="Lindberg Moller B."/>
        </authorList>
    </citation>
    <scope>NUCLEOTIDE SEQUENCE</scope>
</reference>
<dbReference type="SMART" id="SM00360">
    <property type="entry name" value="RRM"/>
    <property type="match status" value="2"/>
</dbReference>